<dbReference type="EMBL" id="NTFH01000011">
    <property type="protein sequence ID" value="PHQ14132.1"/>
    <property type="molecule type" value="Genomic_DNA"/>
</dbReference>
<organism evidence="8 9">
    <name type="scientific">Marinobacter profundi</name>
    <dbReference type="NCBI Taxonomy" id="2666256"/>
    <lineage>
        <taxon>Bacteria</taxon>
        <taxon>Pseudomonadati</taxon>
        <taxon>Pseudomonadota</taxon>
        <taxon>Gammaproteobacteria</taxon>
        <taxon>Pseudomonadales</taxon>
        <taxon>Marinobacteraceae</taxon>
        <taxon>Marinobacter</taxon>
    </lineage>
</organism>
<reference evidence="8 9" key="1">
    <citation type="submission" date="2017-09" db="EMBL/GenBank/DDBJ databases">
        <title>The draft genome sequences of Marinobacter sp. PWS21.</title>
        <authorList>
            <person name="Cao J."/>
        </authorList>
    </citation>
    <scope>NUCLEOTIDE SEQUENCE [LARGE SCALE GENOMIC DNA]</scope>
    <source>
        <strain evidence="8 9">PWS21</strain>
    </source>
</reference>
<dbReference type="PANTHER" id="PTHR35535">
    <property type="entry name" value="HEAT SHOCK PROTEIN HSLJ"/>
    <property type="match status" value="1"/>
</dbReference>
<name>A0A2G1UI50_9GAMM</name>
<keyword evidence="9" id="KW-1185">Reference proteome</keyword>
<dbReference type="InterPro" id="IPR018660">
    <property type="entry name" value="MliC"/>
</dbReference>
<evidence type="ECO:0000256" key="4">
    <source>
        <dbReference type="ARBA" id="ARBA00023288"/>
    </source>
</evidence>
<feature type="chain" id="PRO_5013968472" evidence="5">
    <location>
        <begin position="23"/>
        <end position="328"/>
    </location>
</feature>
<evidence type="ECO:0000259" key="7">
    <source>
        <dbReference type="Pfam" id="PF09864"/>
    </source>
</evidence>
<dbReference type="Proteomes" id="UP000231409">
    <property type="component" value="Unassembled WGS sequence"/>
</dbReference>
<feature type="domain" description="DUF306" evidence="6">
    <location>
        <begin position="215"/>
        <end position="313"/>
    </location>
</feature>
<dbReference type="Pfam" id="PF03724">
    <property type="entry name" value="META"/>
    <property type="match status" value="1"/>
</dbReference>
<protein>
    <submittedName>
        <fullName evidence="8">Secreted protein containing HslJ-like protein</fullName>
    </submittedName>
</protein>
<comment type="caution">
    <text evidence="8">The sequence shown here is derived from an EMBL/GenBank/DDBJ whole genome shotgun (WGS) entry which is preliminary data.</text>
</comment>
<feature type="domain" description="C-type lysozyme inhibitor" evidence="7">
    <location>
        <begin position="42"/>
        <end position="105"/>
    </location>
</feature>
<evidence type="ECO:0000256" key="1">
    <source>
        <dbReference type="ARBA" id="ARBA00022729"/>
    </source>
</evidence>
<keyword evidence="2" id="KW-0472">Membrane</keyword>
<evidence type="ECO:0000313" key="9">
    <source>
        <dbReference type="Proteomes" id="UP000231409"/>
    </source>
</evidence>
<dbReference type="InterPro" id="IPR005184">
    <property type="entry name" value="DUF306_Meta_HslJ"/>
</dbReference>
<evidence type="ECO:0000256" key="3">
    <source>
        <dbReference type="ARBA" id="ARBA00023139"/>
    </source>
</evidence>
<dbReference type="PROSITE" id="PS51257">
    <property type="entry name" value="PROKAR_LIPOPROTEIN"/>
    <property type="match status" value="1"/>
</dbReference>
<evidence type="ECO:0000313" key="8">
    <source>
        <dbReference type="EMBL" id="PHQ14132.1"/>
    </source>
</evidence>
<dbReference type="Pfam" id="PF09864">
    <property type="entry name" value="MliC"/>
    <property type="match status" value="1"/>
</dbReference>
<keyword evidence="3" id="KW-0564">Palmitate</keyword>
<dbReference type="SUPFAM" id="SSF141488">
    <property type="entry name" value="YdhA-like"/>
    <property type="match status" value="1"/>
</dbReference>
<keyword evidence="1 5" id="KW-0732">Signal</keyword>
<accession>A0A2G1UI50</accession>
<dbReference type="Gene3D" id="2.40.128.200">
    <property type="match status" value="1"/>
</dbReference>
<feature type="signal peptide" evidence="5">
    <location>
        <begin position="1"/>
        <end position="22"/>
    </location>
</feature>
<evidence type="ECO:0000256" key="5">
    <source>
        <dbReference type="SAM" id="SignalP"/>
    </source>
</evidence>
<evidence type="ECO:0000259" key="6">
    <source>
        <dbReference type="Pfam" id="PF03724"/>
    </source>
</evidence>
<dbReference type="InterPro" id="IPR038670">
    <property type="entry name" value="HslJ-like_sf"/>
</dbReference>
<dbReference type="AlphaFoldDB" id="A0A2G1UI50"/>
<dbReference type="InterPro" id="IPR036328">
    <property type="entry name" value="MliC_sf"/>
</dbReference>
<dbReference type="PANTHER" id="PTHR35535:SF1">
    <property type="entry name" value="HEAT SHOCK PROTEIN HSLJ"/>
    <property type="match status" value="1"/>
</dbReference>
<dbReference type="Gene3D" id="2.40.128.270">
    <property type="match status" value="1"/>
</dbReference>
<dbReference type="InterPro" id="IPR053147">
    <property type="entry name" value="Hsp_HslJ-like"/>
</dbReference>
<evidence type="ECO:0000256" key="2">
    <source>
        <dbReference type="ARBA" id="ARBA00023136"/>
    </source>
</evidence>
<proteinExistence type="predicted"/>
<keyword evidence="4" id="KW-0449">Lipoprotein</keyword>
<sequence length="328" mass="34368">MTAKSLLALLATSALVSGCATAPQGPAPTAVPEGAIEGAMECGQLAIQLAYDDQARLLRVTTPAAQYLMKPVAAGSGARFEAIGDATTGFWSKGEEGVLTIRDQAMPTCVLPGAVALPFVAHGQEPFWAVTLDAGQLTLEQPGESPAVLGYRELARSATGRDYRAAQSGQVVTLAVARQLCRDTMSGLAYPVQARVAINGELLGEGCGGDPTRLLRGVEWVVEDIAGEGIIDSSRVTLEFLADGRLAGRASCNRYFGSWQQTGEGLALAPLGATRMACAPALMNQEDRFLRQLAAVDRFDIGPHGELLLLSDDRGIIRAVQSTGMPAD</sequence>
<gene>
    <name evidence="8" type="ORF">CLH61_14550</name>
</gene>
<dbReference type="RefSeq" id="WP_099615487.1">
    <property type="nucleotide sequence ID" value="NZ_KZ319374.1"/>
</dbReference>